<dbReference type="WBParaSite" id="PSAMB.scaffold2907size20633.g19572.t1">
    <property type="protein sequence ID" value="PSAMB.scaffold2907size20633.g19572.t1"/>
    <property type="gene ID" value="PSAMB.scaffold2907size20633.g19572"/>
</dbReference>
<dbReference type="AlphaFoldDB" id="A0A914VVZ4"/>
<feature type="transmembrane region" description="Helical" evidence="5">
    <location>
        <begin position="86"/>
        <end position="108"/>
    </location>
</feature>
<name>A0A914VVZ4_9BILA</name>
<protein>
    <submittedName>
        <fullName evidence="7 8">Uncharacterized protein</fullName>
    </submittedName>
</protein>
<reference evidence="7 8" key="1">
    <citation type="submission" date="2022-11" db="UniProtKB">
        <authorList>
            <consortium name="WormBaseParasite"/>
        </authorList>
    </citation>
    <scope>IDENTIFICATION</scope>
</reference>
<dbReference type="PANTHER" id="PTHR11785">
    <property type="entry name" value="AMINO ACID TRANSPORTER"/>
    <property type="match status" value="1"/>
</dbReference>
<evidence type="ECO:0000256" key="4">
    <source>
        <dbReference type="ARBA" id="ARBA00023136"/>
    </source>
</evidence>
<feature type="transmembrane region" description="Helical" evidence="5">
    <location>
        <begin position="139"/>
        <end position="157"/>
    </location>
</feature>
<evidence type="ECO:0000313" key="8">
    <source>
        <dbReference type="WBParaSite" id="PSAMB.scaffold2907size20633.g19572.t1"/>
    </source>
</evidence>
<dbReference type="Pfam" id="PF13520">
    <property type="entry name" value="AA_permease_2"/>
    <property type="match status" value="1"/>
</dbReference>
<feature type="transmembrane region" description="Helical" evidence="5">
    <location>
        <begin position="12"/>
        <end position="31"/>
    </location>
</feature>
<dbReference type="InterPro" id="IPR050598">
    <property type="entry name" value="AminoAcid_Transporter"/>
</dbReference>
<keyword evidence="3 5" id="KW-1133">Transmembrane helix</keyword>
<dbReference type="Gene3D" id="1.20.1740.10">
    <property type="entry name" value="Amino acid/polyamine transporter I"/>
    <property type="match status" value="1"/>
</dbReference>
<dbReference type="PANTHER" id="PTHR11785:SF302">
    <property type="entry name" value="AMINO ACID TRANSPORTER"/>
    <property type="match status" value="1"/>
</dbReference>
<evidence type="ECO:0000256" key="2">
    <source>
        <dbReference type="ARBA" id="ARBA00022692"/>
    </source>
</evidence>
<comment type="subcellular location">
    <subcellularLocation>
        <location evidence="1">Membrane</location>
        <topology evidence="1">Multi-pass membrane protein</topology>
    </subcellularLocation>
</comment>
<evidence type="ECO:0000256" key="3">
    <source>
        <dbReference type="ARBA" id="ARBA00022989"/>
    </source>
</evidence>
<sequence length="158" mass="17135">MTEVPESKHKMGVVGAASYMVGNIIGSGIFITPTTILGYTNSVGLSLMVWATCAIIAITGSLCYIELGTSIRESGCDFAYICYVKWYPIAFAMMWVSVILTYPATAAIQAETFGEYLIEAIKPLLCHIDDDKVIYAQKLLGFALLCKFSLCIVCVTAC</sequence>
<dbReference type="Proteomes" id="UP000887566">
    <property type="component" value="Unplaced"/>
</dbReference>
<dbReference type="GO" id="GO:0016020">
    <property type="term" value="C:membrane"/>
    <property type="evidence" value="ECO:0007669"/>
    <property type="project" value="UniProtKB-SubCell"/>
</dbReference>
<proteinExistence type="predicted"/>
<dbReference type="WBParaSite" id="PSAMB.scaffold2592size22359.g18355.t1">
    <property type="protein sequence ID" value="PSAMB.scaffold2592size22359.g18355.t1"/>
    <property type="gene ID" value="PSAMB.scaffold2592size22359.g18355"/>
</dbReference>
<accession>A0A914VVZ4</accession>
<evidence type="ECO:0000256" key="5">
    <source>
        <dbReference type="SAM" id="Phobius"/>
    </source>
</evidence>
<dbReference type="GO" id="GO:0015179">
    <property type="term" value="F:L-amino acid transmembrane transporter activity"/>
    <property type="evidence" value="ECO:0007669"/>
    <property type="project" value="TreeGrafter"/>
</dbReference>
<evidence type="ECO:0000256" key="1">
    <source>
        <dbReference type="ARBA" id="ARBA00004141"/>
    </source>
</evidence>
<keyword evidence="4 5" id="KW-0472">Membrane</keyword>
<organism evidence="6 7">
    <name type="scientific">Plectus sambesii</name>
    <dbReference type="NCBI Taxonomy" id="2011161"/>
    <lineage>
        <taxon>Eukaryota</taxon>
        <taxon>Metazoa</taxon>
        <taxon>Ecdysozoa</taxon>
        <taxon>Nematoda</taxon>
        <taxon>Chromadorea</taxon>
        <taxon>Plectida</taxon>
        <taxon>Plectina</taxon>
        <taxon>Plectoidea</taxon>
        <taxon>Plectidae</taxon>
        <taxon>Plectus</taxon>
    </lineage>
</organism>
<keyword evidence="2 5" id="KW-0812">Transmembrane</keyword>
<keyword evidence="6" id="KW-1185">Reference proteome</keyword>
<feature type="transmembrane region" description="Helical" evidence="5">
    <location>
        <begin position="43"/>
        <end position="65"/>
    </location>
</feature>
<evidence type="ECO:0000313" key="7">
    <source>
        <dbReference type="WBParaSite" id="PSAMB.scaffold2592size22359.g18355.t1"/>
    </source>
</evidence>
<dbReference type="InterPro" id="IPR002293">
    <property type="entry name" value="AA/rel_permease1"/>
</dbReference>
<evidence type="ECO:0000313" key="6">
    <source>
        <dbReference type="Proteomes" id="UP000887566"/>
    </source>
</evidence>